<dbReference type="AlphaFoldDB" id="A0A1Z4UYQ4"/>
<dbReference type="OrthoDB" id="41753at2"/>
<dbReference type="SUPFAM" id="SSF56003">
    <property type="entry name" value="Molybdenum cofactor-binding domain"/>
    <property type="match status" value="1"/>
</dbReference>
<sequence>MNKITTTNINRKDGQAKVTGTATYAAEHQIPNLVHGYLITASIASGKIKSVNTQTAEKYPGVIAIFTHKNAPKISKPSNNFVNSKIYEARLPLADDTIHYAGQIIGLVVAETFEQAKAASHLVKVEYTSQKPILDAQKVTLKNAPSMFGEDLKFAKGSFATGNSTDAMAGAAAKITATYKTATELHAPMEPHAIIAQWQNSNSLTVYEPTQWVGGSQRTYSELFGLAPEQVRIITPFLGGGFGSKAFPWPHAILCAAAARKLQRPLKVVLSRRQMTANAGHRSQTEQTISLAAKTDGSLQGIEHTAKSYTSPVDVFAEPCTGITPAMYATPNLRTSQQMGVMNIGTPTFMRAPGENPGLYALESAMDELAWELGIDPVELRLKNETKEHQSRGLPFSAKHFAECLQVGAKQFGWENRTQKPRSLSRDGKLIGWGMAASTFPGLRSSASVKVRLLADGTAHVLTSGNDMGTGAYTIVASTAANALGLPVEKVRVELGDSLFPNGGLAGGSQMTASLVPAVMTACEEVLKTAQAKTAQEAFTSLRQSQRAAFEATGSSAPGEEAKKWAFQSWGAHFCEISLDEEIGRLQVTRWVSVMNIGKVMNAKTAASQVRGAVIMGIGHALMEDCQFDPNIGYPVVYDLATYHYPTHADIPRIEVSFVGEPDLNFNSAGVRGVGEIGITGVSPAIANAVYHATGKRIRELPITPDKLI</sequence>
<dbReference type="InterPro" id="IPR036856">
    <property type="entry name" value="Ald_Oxase/Xan_DH_a/b_sf"/>
</dbReference>
<evidence type="ECO:0000313" key="4">
    <source>
        <dbReference type="EMBL" id="BAZ84392.1"/>
    </source>
</evidence>
<dbReference type="EMBL" id="AP018316">
    <property type="protein sequence ID" value="BAZ84392.1"/>
    <property type="molecule type" value="Genomic_DNA"/>
</dbReference>
<reference evidence="4 5" key="1">
    <citation type="submission" date="2017-06" db="EMBL/GenBank/DDBJ databases">
        <title>Genome sequencing of cyanobaciteial culture collection at National Institute for Environmental Studies (NIES).</title>
        <authorList>
            <person name="Hirose Y."/>
            <person name="Shimura Y."/>
            <person name="Fujisawa T."/>
            <person name="Nakamura Y."/>
            <person name="Kawachi M."/>
        </authorList>
    </citation>
    <scope>NUCLEOTIDE SEQUENCE [LARGE SCALE GENOMIC DNA]</scope>
    <source>
        <strain evidence="4 5">NIES-806</strain>
    </source>
</reference>
<feature type="domain" description="Aldehyde oxidase/xanthine dehydrogenase a/b hammerhead" evidence="3">
    <location>
        <begin position="19"/>
        <end position="131"/>
    </location>
</feature>
<dbReference type="SMART" id="SM01008">
    <property type="entry name" value="Ald_Xan_dh_C"/>
    <property type="match status" value="1"/>
</dbReference>
<dbReference type="GO" id="GO:0005506">
    <property type="term" value="F:iron ion binding"/>
    <property type="evidence" value="ECO:0007669"/>
    <property type="project" value="InterPro"/>
</dbReference>
<dbReference type="KEGG" id="dcm:NIES806_05780"/>
<evidence type="ECO:0000256" key="1">
    <source>
        <dbReference type="ARBA" id="ARBA00022505"/>
    </source>
</evidence>
<dbReference type="SUPFAM" id="SSF54665">
    <property type="entry name" value="CO dehydrogenase molybdoprotein N-domain-like"/>
    <property type="match status" value="1"/>
</dbReference>
<evidence type="ECO:0000259" key="3">
    <source>
        <dbReference type="SMART" id="SM01008"/>
    </source>
</evidence>
<dbReference type="InterPro" id="IPR037165">
    <property type="entry name" value="AldOxase/xan_DH_Mopterin-bd_sf"/>
</dbReference>
<protein>
    <submittedName>
        <fullName evidence="4">Putative carbon monoxide dehydrogenase molybdoprotein</fullName>
    </submittedName>
</protein>
<gene>
    <name evidence="4" type="ORF">NIES806_05780</name>
</gene>
<dbReference type="Pfam" id="PF01315">
    <property type="entry name" value="Ald_Xan_dh_C"/>
    <property type="match status" value="1"/>
</dbReference>
<keyword evidence="1" id="KW-0500">Molybdenum</keyword>
<dbReference type="Proteomes" id="UP000218702">
    <property type="component" value="Chromosome"/>
</dbReference>
<accession>A0A1Z4UYQ4</accession>
<keyword evidence="2" id="KW-0560">Oxidoreductase</keyword>
<dbReference type="RefSeq" id="WP_096663775.1">
    <property type="nucleotide sequence ID" value="NZ_AP018316.1"/>
</dbReference>
<evidence type="ECO:0000313" key="5">
    <source>
        <dbReference type="Proteomes" id="UP000218702"/>
    </source>
</evidence>
<dbReference type="PANTHER" id="PTHR11908:SF132">
    <property type="entry name" value="ALDEHYDE OXIDASE 1-RELATED"/>
    <property type="match status" value="1"/>
</dbReference>
<dbReference type="Gene3D" id="3.30.365.10">
    <property type="entry name" value="Aldehyde oxidase/xanthine dehydrogenase, molybdopterin binding domain"/>
    <property type="match status" value="4"/>
</dbReference>
<dbReference type="InterPro" id="IPR046867">
    <property type="entry name" value="AldOxase/xan_DH_MoCoBD2"/>
</dbReference>
<dbReference type="Gene3D" id="3.90.1170.50">
    <property type="entry name" value="Aldehyde oxidase/xanthine dehydrogenase, a/b hammerhead"/>
    <property type="match status" value="1"/>
</dbReference>
<dbReference type="InterPro" id="IPR016208">
    <property type="entry name" value="Ald_Oxase/xanthine_DH-like"/>
</dbReference>
<proteinExistence type="predicted"/>
<keyword evidence="5" id="KW-1185">Reference proteome</keyword>
<dbReference type="PANTHER" id="PTHR11908">
    <property type="entry name" value="XANTHINE DEHYDROGENASE"/>
    <property type="match status" value="1"/>
</dbReference>
<dbReference type="GO" id="GO:0016491">
    <property type="term" value="F:oxidoreductase activity"/>
    <property type="evidence" value="ECO:0007669"/>
    <property type="project" value="UniProtKB-KW"/>
</dbReference>
<dbReference type="InterPro" id="IPR008274">
    <property type="entry name" value="AldOxase/xan_DH_MoCoBD1"/>
</dbReference>
<evidence type="ECO:0000256" key="2">
    <source>
        <dbReference type="ARBA" id="ARBA00023002"/>
    </source>
</evidence>
<dbReference type="InterPro" id="IPR000674">
    <property type="entry name" value="Ald_Oxase/Xan_DH_a/b"/>
</dbReference>
<dbReference type="Pfam" id="PF02738">
    <property type="entry name" value="MoCoBD_1"/>
    <property type="match status" value="1"/>
</dbReference>
<name>A0A1Z4UYQ4_9CYAN</name>
<organism evidence="4 5">
    <name type="scientific">Dolichospermum compactum NIES-806</name>
    <dbReference type="NCBI Taxonomy" id="1973481"/>
    <lineage>
        <taxon>Bacteria</taxon>
        <taxon>Bacillati</taxon>
        <taxon>Cyanobacteriota</taxon>
        <taxon>Cyanophyceae</taxon>
        <taxon>Nostocales</taxon>
        <taxon>Aphanizomenonaceae</taxon>
        <taxon>Dolichospermum</taxon>
        <taxon>Dolichospermum compactum</taxon>
    </lineage>
</organism>
<dbReference type="Pfam" id="PF20256">
    <property type="entry name" value="MoCoBD_2"/>
    <property type="match status" value="1"/>
</dbReference>